<protein>
    <recommendedName>
        <fullName evidence="1">F-box domain-containing protein</fullName>
    </recommendedName>
</protein>
<dbReference type="InterPro" id="IPR001810">
    <property type="entry name" value="F-box_dom"/>
</dbReference>
<evidence type="ECO:0000313" key="3">
    <source>
        <dbReference type="Proteomes" id="UP000567179"/>
    </source>
</evidence>
<accession>A0A8H5ASG9</accession>
<dbReference type="InterPro" id="IPR036047">
    <property type="entry name" value="F-box-like_dom_sf"/>
</dbReference>
<gene>
    <name evidence="2" type="ORF">D9619_010582</name>
</gene>
<dbReference type="AlphaFoldDB" id="A0A8H5ASG9"/>
<dbReference type="Gene3D" id="1.20.1280.50">
    <property type="match status" value="1"/>
</dbReference>
<evidence type="ECO:0000313" key="2">
    <source>
        <dbReference type="EMBL" id="KAF5310056.1"/>
    </source>
</evidence>
<dbReference type="OrthoDB" id="2884925at2759"/>
<proteinExistence type="predicted"/>
<dbReference type="Proteomes" id="UP000567179">
    <property type="component" value="Unassembled WGS sequence"/>
</dbReference>
<dbReference type="InterPro" id="IPR032675">
    <property type="entry name" value="LRR_dom_sf"/>
</dbReference>
<dbReference type="Gene3D" id="3.80.10.10">
    <property type="entry name" value="Ribonuclease Inhibitor"/>
    <property type="match status" value="1"/>
</dbReference>
<dbReference type="Pfam" id="PF12937">
    <property type="entry name" value="F-box-like"/>
    <property type="match status" value="1"/>
</dbReference>
<comment type="caution">
    <text evidence="2">The sequence shown here is derived from an EMBL/GenBank/DDBJ whole genome shotgun (WGS) entry which is preliminary data.</text>
</comment>
<keyword evidence="3" id="KW-1185">Reference proteome</keyword>
<dbReference type="PROSITE" id="PS50181">
    <property type="entry name" value="FBOX"/>
    <property type="match status" value="1"/>
</dbReference>
<dbReference type="EMBL" id="JAACJJ010000058">
    <property type="protein sequence ID" value="KAF5310056.1"/>
    <property type="molecule type" value="Genomic_DNA"/>
</dbReference>
<dbReference type="SUPFAM" id="SSF52047">
    <property type="entry name" value="RNI-like"/>
    <property type="match status" value="1"/>
</dbReference>
<reference evidence="2 3" key="1">
    <citation type="journal article" date="2020" name="ISME J.">
        <title>Uncovering the hidden diversity of litter-decomposition mechanisms in mushroom-forming fungi.</title>
        <authorList>
            <person name="Floudas D."/>
            <person name="Bentzer J."/>
            <person name="Ahren D."/>
            <person name="Johansson T."/>
            <person name="Persson P."/>
            <person name="Tunlid A."/>
        </authorList>
    </citation>
    <scope>NUCLEOTIDE SEQUENCE [LARGE SCALE GENOMIC DNA]</scope>
    <source>
        <strain evidence="2 3">CBS 101986</strain>
    </source>
</reference>
<evidence type="ECO:0000259" key="1">
    <source>
        <dbReference type="PROSITE" id="PS50181"/>
    </source>
</evidence>
<feature type="domain" description="F-box" evidence="1">
    <location>
        <begin position="25"/>
        <end position="80"/>
    </location>
</feature>
<sequence>MDSNDIWKVVVAGRSVPKTGQNLTCAPISKLPNEILVEIFTILKSGSGFFYCLKSWHKVAHVCQHWRQVAIEAASLWTELPTHHHEYTLLMLARARMRPLDVTLSELTPKPTRIAVLDHLGRIRSLTVDLDEDGIDDVQEKIQNSNEEASKLTMLKMSTFTSPGHVYILPASTFRNFTFLKTLKLFQITLEWQLCHIRSLTVLCLYSVPMSDDHSWTQLKDALGRMPHLETLSLCNVTLPASFRPSLPYSTEPIQLLRLRTFSIDPCSASLIRDFISRMTFPSLRAAHMACMPSDRNSPAADFVETNRAMLSLITRNLDRLDYLNLAPCVFKMNEGGPESQQKGRQDLCIVLHTPPLNAINSNNIIACDTMRSLAELPGDPTWRFQHLTLSLDLAAEQLVEIFGHLPRLESITVISIPSQNIIESLKISPLHPPDELIAFSHLRSLTFRSFNEDYDSEKFAKRECEGTPALLDDLCKSLMMRYEYGSPVSELSLVGRKWQMTSNAVQRLREIVTDVEIRCE</sequence>
<dbReference type="SUPFAM" id="SSF81383">
    <property type="entry name" value="F-box domain"/>
    <property type="match status" value="1"/>
</dbReference>
<name>A0A8H5ASG9_9AGAR</name>
<organism evidence="2 3">
    <name type="scientific">Psilocybe cf. subviscida</name>
    <dbReference type="NCBI Taxonomy" id="2480587"/>
    <lineage>
        <taxon>Eukaryota</taxon>
        <taxon>Fungi</taxon>
        <taxon>Dikarya</taxon>
        <taxon>Basidiomycota</taxon>
        <taxon>Agaricomycotina</taxon>
        <taxon>Agaricomycetes</taxon>
        <taxon>Agaricomycetidae</taxon>
        <taxon>Agaricales</taxon>
        <taxon>Agaricineae</taxon>
        <taxon>Strophariaceae</taxon>
        <taxon>Psilocybe</taxon>
    </lineage>
</organism>